<organism evidence="3 4">
    <name type="scientific">Lysinibacillus composti</name>
    <dbReference type="NCBI Taxonomy" id="720633"/>
    <lineage>
        <taxon>Bacteria</taxon>
        <taxon>Bacillati</taxon>
        <taxon>Bacillota</taxon>
        <taxon>Bacilli</taxon>
        <taxon>Bacillales</taxon>
        <taxon>Bacillaceae</taxon>
        <taxon>Lysinibacillus</taxon>
    </lineage>
</organism>
<dbReference type="AlphaFoldDB" id="A0A3N9U7A1"/>
<dbReference type="Pfam" id="PF13349">
    <property type="entry name" value="DUF4097"/>
    <property type="match status" value="1"/>
</dbReference>
<protein>
    <recommendedName>
        <fullName evidence="2">DUF4097 domain-containing protein</fullName>
    </recommendedName>
</protein>
<reference evidence="3 4" key="1">
    <citation type="journal article" date="2013" name="J. Microbiol.">
        <title>Lysinibacillus chungkukjangi sp. nov., isolated from Chungkukjang, Korean fermented soybean food.</title>
        <authorList>
            <person name="Kim S.J."/>
            <person name="Jang Y.H."/>
            <person name="Hamada M."/>
            <person name="Ahn J.H."/>
            <person name="Weon H.Y."/>
            <person name="Suzuki K."/>
            <person name="Whang K.S."/>
            <person name="Kwon S.W."/>
        </authorList>
    </citation>
    <scope>NUCLEOTIDE SEQUENCE [LARGE SCALE GENOMIC DNA]</scope>
    <source>
        <strain evidence="3 4">MCCC 1A12701</strain>
    </source>
</reference>
<evidence type="ECO:0000259" key="2">
    <source>
        <dbReference type="Pfam" id="PF13349"/>
    </source>
</evidence>
<dbReference type="InterPro" id="IPR025164">
    <property type="entry name" value="Toastrack_DUF4097"/>
</dbReference>
<feature type="transmembrane region" description="Helical" evidence="1">
    <location>
        <begin position="12"/>
        <end position="31"/>
    </location>
</feature>
<keyword evidence="1" id="KW-0472">Membrane</keyword>
<name>A0A3N9U7A1_9BACI</name>
<keyword evidence="1" id="KW-1133">Transmembrane helix</keyword>
<gene>
    <name evidence="3" type="ORF">EBB45_18245</name>
</gene>
<dbReference type="Proteomes" id="UP000274033">
    <property type="component" value="Unassembled WGS sequence"/>
</dbReference>
<comment type="caution">
    <text evidence="3">The sequence shown here is derived from an EMBL/GenBank/DDBJ whole genome shotgun (WGS) entry which is preliminary data.</text>
</comment>
<evidence type="ECO:0000256" key="1">
    <source>
        <dbReference type="SAM" id="Phobius"/>
    </source>
</evidence>
<evidence type="ECO:0000313" key="3">
    <source>
        <dbReference type="EMBL" id="RQW72361.1"/>
    </source>
</evidence>
<feature type="domain" description="DUF4097" evidence="2">
    <location>
        <begin position="136"/>
        <end position="268"/>
    </location>
</feature>
<proteinExistence type="predicted"/>
<sequence>MLGGSTLKKVLLVVLIAIGIISLFISVPSWVTSFFTTNNHQAEITNNIKLIEIDVEGTNATIIPKNQDELTAELKGKGKVEVVKKGNRIEVQYRRKWFEWFSFFDKTKLTISIPEDYDRDLDIEVGSGNINFVDSEGLHLDNVEVEIGSGNVQIETLNANSGVFEVSSGNMDINQFTGKLEANVSSGNLVIHMDELIDHVEADVSSGHLKLDLPDDSNFTLDARVSSGHIANKFQLENKQSSKNELSGKHGTGKYHINLNVSSGVVELN</sequence>
<dbReference type="EMBL" id="RRCT01000027">
    <property type="protein sequence ID" value="RQW72361.1"/>
    <property type="molecule type" value="Genomic_DNA"/>
</dbReference>
<accession>A0A3N9U7A1</accession>
<dbReference type="Gene3D" id="2.160.20.120">
    <property type="match status" value="1"/>
</dbReference>
<evidence type="ECO:0000313" key="4">
    <source>
        <dbReference type="Proteomes" id="UP000274033"/>
    </source>
</evidence>
<keyword evidence="1" id="KW-0812">Transmembrane</keyword>
<keyword evidence="4" id="KW-1185">Reference proteome</keyword>